<protein>
    <submittedName>
        <fullName evidence="2">Uncharacterized protein</fullName>
    </submittedName>
</protein>
<evidence type="ECO:0000256" key="1">
    <source>
        <dbReference type="SAM" id="MobiDB-lite"/>
    </source>
</evidence>
<name>A0ABP0P9J1_9DINO</name>
<dbReference type="EMBL" id="CAXAMN010022740">
    <property type="protein sequence ID" value="CAK9072434.1"/>
    <property type="molecule type" value="Genomic_DNA"/>
</dbReference>
<dbReference type="SUPFAM" id="SSF53335">
    <property type="entry name" value="S-adenosyl-L-methionine-dependent methyltransferases"/>
    <property type="match status" value="1"/>
</dbReference>
<keyword evidence="3" id="KW-1185">Reference proteome</keyword>
<reference evidence="2 3" key="1">
    <citation type="submission" date="2024-02" db="EMBL/GenBank/DDBJ databases">
        <authorList>
            <person name="Chen Y."/>
            <person name="Shah S."/>
            <person name="Dougan E. K."/>
            <person name="Thang M."/>
            <person name="Chan C."/>
        </authorList>
    </citation>
    <scope>NUCLEOTIDE SEQUENCE [LARGE SCALE GENOMIC DNA]</scope>
</reference>
<feature type="compositionally biased region" description="Polar residues" evidence="1">
    <location>
        <begin position="416"/>
        <end position="439"/>
    </location>
</feature>
<evidence type="ECO:0000313" key="3">
    <source>
        <dbReference type="Proteomes" id="UP001642484"/>
    </source>
</evidence>
<feature type="compositionally biased region" description="Basic residues" evidence="1">
    <location>
        <begin position="447"/>
        <end position="461"/>
    </location>
</feature>
<organism evidence="2 3">
    <name type="scientific">Durusdinium trenchii</name>
    <dbReference type="NCBI Taxonomy" id="1381693"/>
    <lineage>
        <taxon>Eukaryota</taxon>
        <taxon>Sar</taxon>
        <taxon>Alveolata</taxon>
        <taxon>Dinophyceae</taxon>
        <taxon>Suessiales</taxon>
        <taxon>Symbiodiniaceae</taxon>
        <taxon>Durusdinium</taxon>
    </lineage>
</organism>
<dbReference type="InterPro" id="IPR029063">
    <property type="entry name" value="SAM-dependent_MTases_sf"/>
</dbReference>
<proteinExistence type="predicted"/>
<feature type="region of interest" description="Disordered" evidence="1">
    <location>
        <begin position="414"/>
        <end position="494"/>
    </location>
</feature>
<gene>
    <name evidence="2" type="ORF">CCMP2556_LOCUS35639</name>
</gene>
<sequence length="1150" mass="128833">MTYRSISHYFLDRLSVWELQKLEKIAKGLSGKVVTFASTCSGIASAGPCIQGLLKAINDRFQTNVRASCQFACEINPQKQKLLLDLHQDDIGHLFADVKSLQHETAFCLREQRQVKFPKVFLLIASPSCINLSGQRVDRASYASCYEDPGNSESGETYVHGYRDALQSLEAKVSAFENVKDVAHYLTDKNNVRQKPAIETELSERGHAFEYVKVSSSSFLMPQRRERVWGSSCFGENAQQYEMKMRITMQRFQSPNHFPLSSILDDALPAEDLPKGENMAKHVATIQKTCEDRGIPLAKVTFDTSTSKSRHPEWAFDVLTCVRPSHKIWAFGAHRHVRGHEMLLAHGLYANEFKNPDAILSMEPALAHDIAGNAFTTSILIAKVLATMVNGQAWEKLADVVQTASAGLLGAAAKRQMTSGHGESGEPQTAGSSATPQAHPSSEKPPKKQKKSILPTRGKKRNCPEQPEPNDPGQEPEPEEPARKSKKTGKNLKGGVLTIAKKMEILAKYEELQQKNVKHPEKDRELIALKFPGYYQGAAGKWLKSKEKYCWQTLMEKCPSICAKYDEVPNWLRSRMDINQVKGPGHTKIVSDIYDVVDQILMQATREGLELNVTSIEEVLSDSLEANAVVSKWRSEREAADLKAVENLTASGATEAEVKQLVSKQEALKAAWPAPVRLGNTARSINQLALNFAEKYGFSMFAQSKPTRHLQRDHPQVQHVMDFIQMTIRNGEVDERLVLNFDQGTMSPAEMEKVNDDYKGILVCESSGTDTHMWSGPTCVRFLDHLTVEIRKQRQKLGKDHSARVMVIADKCTSHLSRTFLDMRRTWAKEQNCLILGLDPEADVQIPGGWSLSCSPNDGWHGHFHLLRMAFMRSSLGLPLNPIFRKEMEEYEIGPQGGLPQVSCPLETSLAADAWALSQISRYRCGKVILGAWLSRGYMSPETAAKWHFDGDTSALEEHMKSTRGAYRDLLRLKEMPSLDKSAYRLAWQQATVPLQGEKMHCWYVKTESAEPLQLPRFFNTALEVVMSQWMELRRKWDGAIAKRAKLGRALTPSAAKAYQSFLDAPYRKLVLDLQSKVVVARPSGASSGTVKTCLALEVKMSLDPAHLALRFGQGPFYHLFVREFEVLEARVLQYDISVMLAGSRNITKT</sequence>
<comment type="caution">
    <text evidence="2">The sequence shown here is derived from an EMBL/GenBank/DDBJ whole genome shotgun (WGS) entry which is preliminary data.</text>
</comment>
<dbReference type="Proteomes" id="UP001642484">
    <property type="component" value="Unassembled WGS sequence"/>
</dbReference>
<accession>A0ABP0P9J1</accession>
<dbReference type="Gene3D" id="3.40.50.150">
    <property type="entry name" value="Vaccinia Virus protein VP39"/>
    <property type="match status" value="1"/>
</dbReference>
<evidence type="ECO:0000313" key="2">
    <source>
        <dbReference type="EMBL" id="CAK9072434.1"/>
    </source>
</evidence>